<evidence type="ECO:0000313" key="3">
    <source>
        <dbReference type="Proteomes" id="UP000255277"/>
    </source>
</evidence>
<sequence>MSNDEKQLAHTKASEAQIRYLEMENGILKKQEIEERKLINKESSKDHHVK</sequence>
<dbReference type="EMBL" id="UHDK01000003">
    <property type="protein sequence ID" value="SUQ38549.1"/>
    <property type="molecule type" value="Genomic_DNA"/>
</dbReference>
<dbReference type="Proteomes" id="UP000321057">
    <property type="component" value="Unassembled WGS sequence"/>
</dbReference>
<dbReference type="RefSeq" id="WP_158001730.1">
    <property type="nucleotide sequence ID" value="NZ_BKAX01000019.1"/>
</dbReference>
<dbReference type="AlphaFoldDB" id="A0A380S9N2"/>
<protein>
    <submittedName>
        <fullName evidence="2">Uncharacterized protein</fullName>
    </submittedName>
</protein>
<keyword evidence="4" id="KW-1185">Reference proteome</keyword>
<evidence type="ECO:0000313" key="4">
    <source>
        <dbReference type="Proteomes" id="UP000321057"/>
    </source>
</evidence>
<name>A0A380S9N2_STAGA</name>
<evidence type="ECO:0000313" key="1">
    <source>
        <dbReference type="EMBL" id="GEQ07065.1"/>
    </source>
</evidence>
<dbReference type="Proteomes" id="UP000255277">
    <property type="component" value="Unassembled WGS sequence"/>
</dbReference>
<evidence type="ECO:0000313" key="2">
    <source>
        <dbReference type="EMBL" id="SUQ38549.1"/>
    </source>
</evidence>
<accession>A0A380S9N2</accession>
<dbReference type="EMBL" id="BKAX01000019">
    <property type="protein sequence ID" value="GEQ07065.1"/>
    <property type="molecule type" value="Genomic_DNA"/>
</dbReference>
<reference evidence="1 4" key="2">
    <citation type="submission" date="2019-07" db="EMBL/GenBank/DDBJ databases">
        <title>Whole genome shotgun sequence of Staphylococcus gallinarum NBRC 109767.</title>
        <authorList>
            <person name="Hosoyama A."/>
            <person name="Uohara A."/>
            <person name="Ohji S."/>
            <person name="Ichikawa N."/>
        </authorList>
    </citation>
    <scope>NUCLEOTIDE SEQUENCE [LARGE SCALE GENOMIC DNA]</scope>
    <source>
        <strain evidence="1 4">NBRC 109767</strain>
    </source>
</reference>
<organism evidence="2 3">
    <name type="scientific">Staphylococcus gallinarum</name>
    <dbReference type="NCBI Taxonomy" id="1293"/>
    <lineage>
        <taxon>Bacteria</taxon>
        <taxon>Bacillati</taxon>
        <taxon>Bacillota</taxon>
        <taxon>Bacilli</taxon>
        <taxon>Bacillales</taxon>
        <taxon>Staphylococcaceae</taxon>
        <taxon>Staphylococcus</taxon>
    </lineage>
</organism>
<reference evidence="2 3" key="1">
    <citation type="submission" date="2018-06" db="EMBL/GenBank/DDBJ databases">
        <authorList>
            <consortium name="Pathogen Informatics"/>
            <person name="Doyle S."/>
        </authorList>
    </citation>
    <scope>NUCLEOTIDE SEQUENCE [LARGE SCALE GENOMIC DNA]</scope>
    <source>
        <strain evidence="2 3">NCTC12195</strain>
    </source>
</reference>
<proteinExistence type="predicted"/>
<gene>
    <name evidence="2" type="ORF">NCTC12195_04925</name>
    <name evidence="1" type="ORF">SGA02_28930</name>
</gene>